<protein>
    <submittedName>
        <fullName evidence="1">Uncharacterized protein</fullName>
    </submittedName>
</protein>
<keyword evidence="2" id="KW-1185">Reference proteome</keyword>
<accession>A0A1R3WV11</accession>
<gene>
    <name evidence="1" type="ORF">SAMN05444128_1033</name>
</gene>
<dbReference type="STRING" id="1317125.SAMN05444128_1033"/>
<dbReference type="RefSeq" id="WP_076666389.1">
    <property type="nucleotide sequence ID" value="NZ_FTPP01000001.1"/>
</dbReference>
<dbReference type="EMBL" id="FTPP01000001">
    <property type="protein sequence ID" value="SIT81873.1"/>
    <property type="molecule type" value="Genomic_DNA"/>
</dbReference>
<evidence type="ECO:0000313" key="2">
    <source>
        <dbReference type="Proteomes" id="UP000187181"/>
    </source>
</evidence>
<name>A0A1R3WV11_9BACT</name>
<dbReference type="Proteomes" id="UP000187181">
    <property type="component" value="Unassembled WGS sequence"/>
</dbReference>
<reference evidence="2" key="1">
    <citation type="submission" date="2017-01" db="EMBL/GenBank/DDBJ databases">
        <authorList>
            <person name="Varghese N."/>
            <person name="Submissions S."/>
        </authorList>
    </citation>
    <scope>NUCLEOTIDE SEQUENCE [LARGE SCALE GENOMIC DNA]</scope>
    <source>
        <strain evidence="2">LP100</strain>
    </source>
</reference>
<dbReference type="AlphaFoldDB" id="A0A1R3WV11"/>
<evidence type="ECO:0000313" key="1">
    <source>
        <dbReference type="EMBL" id="SIT81873.1"/>
    </source>
</evidence>
<sequence>MKTTVAQVLKKLNVLLTILLCGVLTIALPATVQANNLPKRLFQESTNTVEEAPLAFFLGDYTPGEVVGLPQLERSLLAPLFYLLLQKIYPNGKGAIPAVVHASSASKDDCGLYIIQTKGP</sequence>
<dbReference type="OrthoDB" id="854136at2"/>
<proteinExistence type="predicted"/>
<organism evidence="1 2">
    <name type="scientific">Pontibacter indicus</name>
    <dbReference type="NCBI Taxonomy" id="1317125"/>
    <lineage>
        <taxon>Bacteria</taxon>
        <taxon>Pseudomonadati</taxon>
        <taxon>Bacteroidota</taxon>
        <taxon>Cytophagia</taxon>
        <taxon>Cytophagales</taxon>
        <taxon>Hymenobacteraceae</taxon>
        <taxon>Pontibacter</taxon>
    </lineage>
</organism>